<comment type="caution">
    <text evidence="2">The sequence shown here is derived from an EMBL/GenBank/DDBJ whole genome shotgun (WGS) entry which is preliminary data.</text>
</comment>
<evidence type="ECO:0000313" key="3">
    <source>
        <dbReference type="Proteomes" id="UP000585681"/>
    </source>
</evidence>
<dbReference type="EMBL" id="JACIEQ010000001">
    <property type="protein sequence ID" value="MBB4020734.1"/>
    <property type="molecule type" value="Genomic_DNA"/>
</dbReference>
<sequence length="291" mass="31765">MPVPATAPPERPSTPVAVPTEPSEVSQATAAHFARVQSDLLARGLLRSDGGGPDVPFSQRQLVENFVQIALYDEYVARNGALVAQTTESRLRRWEEPVRLGITFGASISEAQRNQDRKDIAAYAARLSRVSGLPIGVTSPEAANFHVLVLNEDERRAYAPQLRRLAPGIDETAVRTITGMPRSTLCLVFAFSRGNASNYSRAVAVIRGEHPDLLRLSCIHEELAQGLGLANDSPAARPSIFNDDEEFALLTNHDELLLKMLYDPRLRPGMQVAEARPILRQIAAELLGGES</sequence>
<keyword evidence="3" id="KW-1185">Reference proteome</keyword>
<dbReference type="Pfam" id="PF11150">
    <property type="entry name" value="DUF2927"/>
    <property type="match status" value="1"/>
</dbReference>
<proteinExistence type="predicted"/>
<dbReference type="InterPro" id="IPR021323">
    <property type="entry name" value="DUF2927"/>
</dbReference>
<feature type="compositionally biased region" description="Pro residues" evidence="1">
    <location>
        <begin position="1"/>
        <end position="12"/>
    </location>
</feature>
<dbReference type="AlphaFoldDB" id="A0A840C4N0"/>
<gene>
    <name evidence="2" type="ORF">GGR17_000525</name>
</gene>
<evidence type="ECO:0000313" key="2">
    <source>
        <dbReference type="EMBL" id="MBB4020734.1"/>
    </source>
</evidence>
<accession>A0A840C4N0</accession>
<organism evidence="2 3">
    <name type="scientific">Actibacterium naphthalenivorans</name>
    <dbReference type="NCBI Taxonomy" id="1614693"/>
    <lineage>
        <taxon>Bacteria</taxon>
        <taxon>Pseudomonadati</taxon>
        <taxon>Pseudomonadota</taxon>
        <taxon>Alphaproteobacteria</taxon>
        <taxon>Rhodobacterales</taxon>
        <taxon>Roseobacteraceae</taxon>
        <taxon>Actibacterium</taxon>
    </lineage>
</organism>
<evidence type="ECO:0000256" key="1">
    <source>
        <dbReference type="SAM" id="MobiDB-lite"/>
    </source>
</evidence>
<feature type="region of interest" description="Disordered" evidence="1">
    <location>
        <begin position="1"/>
        <end position="22"/>
    </location>
</feature>
<dbReference type="Proteomes" id="UP000585681">
    <property type="component" value="Unassembled WGS sequence"/>
</dbReference>
<protein>
    <recommendedName>
        <fullName evidence="4">DUF2927 domain-containing protein</fullName>
    </recommendedName>
</protein>
<dbReference type="RefSeq" id="WP_255353385.1">
    <property type="nucleotide sequence ID" value="NZ_JACIEQ010000001.1"/>
</dbReference>
<evidence type="ECO:0008006" key="4">
    <source>
        <dbReference type="Google" id="ProtNLM"/>
    </source>
</evidence>
<name>A0A840C4N0_9RHOB</name>
<reference evidence="2" key="1">
    <citation type="submission" date="2020-08" db="EMBL/GenBank/DDBJ databases">
        <title>Genomic Encyclopedia of Type Strains, Phase IV (KMG-IV): sequencing the most valuable type-strain genomes for metagenomic binning, comparative biology and taxonomic classification.</title>
        <authorList>
            <person name="Goeker M."/>
        </authorList>
    </citation>
    <scope>NUCLEOTIDE SEQUENCE [LARGE SCALE GENOMIC DNA]</scope>
    <source>
        <strain evidence="2">DSM 105040</strain>
    </source>
</reference>